<evidence type="ECO:0000256" key="6">
    <source>
        <dbReference type="ARBA" id="ARBA00022679"/>
    </source>
</evidence>
<keyword evidence="6 13" id="KW-0808">Transferase</keyword>
<feature type="binding site" evidence="13">
    <location>
        <position position="169"/>
    </location>
    <ligand>
        <name>ATP</name>
        <dbReference type="ChEBI" id="CHEBI:30616"/>
    </ligand>
</feature>
<dbReference type="PANTHER" id="PTHR42833">
    <property type="entry name" value="URIDYLATE KINASE"/>
    <property type="match status" value="1"/>
</dbReference>
<dbReference type="GO" id="GO:0044210">
    <property type="term" value="P:'de novo' CTP biosynthetic process"/>
    <property type="evidence" value="ECO:0007669"/>
    <property type="project" value="UniProtKB-UniRule"/>
</dbReference>
<sequence length="243" mass="26115">MTDIKYKRVVLKLSGEALAGEAGHGINPPVISDVAKDIKRVYDMGVEIAIVVGGGNMWRGETGAQMGMERAQADYIGMLGTIMNALALQDGLEKAGVPTRVQTSIEMRQIAEPYIRRKAIRHLEKGRVVIFAGGIGSPYFSTDTTAALRAAEINADVILMGKNGVDGVYSADPKLDETAVKFDTLTHLDVLQKGLHVMDSTASSLSMDNDIPLVVFNLNDPENICRVVKGETIGTTIKGKGRD</sequence>
<dbReference type="InterPro" id="IPR015963">
    <property type="entry name" value="Uridylate_kinase_bac"/>
</dbReference>
<dbReference type="Pfam" id="PF00696">
    <property type="entry name" value="AA_kinase"/>
    <property type="match status" value="1"/>
</dbReference>
<evidence type="ECO:0000256" key="2">
    <source>
        <dbReference type="ARBA" id="ARBA00004791"/>
    </source>
</evidence>
<organism evidence="15 16">
    <name type="scientific">Candidatus Paralactobacillus gallistercoris</name>
    <dbReference type="NCBI Taxonomy" id="2838724"/>
    <lineage>
        <taxon>Bacteria</taxon>
        <taxon>Bacillati</taxon>
        <taxon>Bacillota</taxon>
        <taxon>Bacilli</taxon>
        <taxon>Lactobacillales</taxon>
        <taxon>Lactobacillaceae</taxon>
        <taxon>Lactobacillus</taxon>
    </lineage>
</organism>
<feature type="binding site" evidence="13">
    <location>
        <position position="55"/>
    </location>
    <ligand>
        <name>ATP</name>
        <dbReference type="ChEBI" id="CHEBI:30616"/>
    </ligand>
</feature>
<dbReference type="Gene3D" id="3.40.1160.10">
    <property type="entry name" value="Acetylglutamate kinase-like"/>
    <property type="match status" value="1"/>
</dbReference>
<evidence type="ECO:0000256" key="12">
    <source>
        <dbReference type="ARBA" id="ARBA00054149"/>
    </source>
</evidence>
<comment type="pathway">
    <text evidence="2 13">Pyrimidine metabolism; CTP biosynthesis via de novo pathway; UDP from UMP (UMPK route): step 1/1.</text>
</comment>
<feature type="region of interest" description="Involved in allosteric activation by GTP" evidence="13">
    <location>
        <begin position="20"/>
        <end position="25"/>
    </location>
</feature>
<dbReference type="PANTHER" id="PTHR42833:SF4">
    <property type="entry name" value="URIDYLATE KINASE PUMPKIN, CHLOROPLASTIC"/>
    <property type="match status" value="1"/>
</dbReference>
<evidence type="ECO:0000256" key="3">
    <source>
        <dbReference type="ARBA" id="ARBA00007614"/>
    </source>
</evidence>
<keyword evidence="8 13" id="KW-0418">Kinase</keyword>
<dbReference type="SUPFAM" id="SSF53633">
    <property type="entry name" value="Carbamate kinase-like"/>
    <property type="match status" value="1"/>
</dbReference>
<evidence type="ECO:0000256" key="8">
    <source>
        <dbReference type="ARBA" id="ARBA00022777"/>
    </source>
</evidence>
<evidence type="ECO:0000256" key="13">
    <source>
        <dbReference type="HAMAP-Rule" id="MF_01220"/>
    </source>
</evidence>
<evidence type="ECO:0000256" key="1">
    <source>
        <dbReference type="ARBA" id="ARBA00004496"/>
    </source>
</evidence>
<comment type="caution">
    <text evidence="13">Lacks conserved residue(s) required for the propagation of feature annotation.</text>
</comment>
<comment type="subunit">
    <text evidence="13">Homohexamer.</text>
</comment>
<keyword evidence="5 13" id="KW-0021">Allosteric enzyme</keyword>
<dbReference type="EMBL" id="JAHLFS010000003">
    <property type="protein sequence ID" value="MBU3851118.1"/>
    <property type="molecule type" value="Genomic_DNA"/>
</dbReference>
<comment type="function">
    <text evidence="12 13">Catalyzes the reversible phosphorylation of UMP to UDP.</text>
</comment>
<feature type="binding site" evidence="13">
    <location>
        <position position="54"/>
    </location>
    <ligand>
        <name>UMP</name>
        <dbReference type="ChEBI" id="CHEBI:57865"/>
    </ligand>
</feature>
<keyword evidence="4 13" id="KW-0963">Cytoplasm</keyword>
<dbReference type="EC" id="2.7.4.22" evidence="13"/>
<feature type="binding site" evidence="13">
    <location>
        <position position="74"/>
    </location>
    <ligand>
        <name>UMP</name>
        <dbReference type="ChEBI" id="CHEBI:57865"/>
    </ligand>
</feature>
<comment type="subcellular location">
    <subcellularLocation>
        <location evidence="1 13">Cytoplasm</location>
    </subcellularLocation>
</comment>
<dbReference type="NCBIfam" id="TIGR02075">
    <property type="entry name" value="pyrH_bact"/>
    <property type="match status" value="1"/>
</dbReference>
<dbReference type="GO" id="GO:0005524">
    <property type="term" value="F:ATP binding"/>
    <property type="evidence" value="ECO:0007669"/>
    <property type="project" value="UniProtKB-KW"/>
</dbReference>
<evidence type="ECO:0000313" key="15">
    <source>
        <dbReference type="EMBL" id="MBU3851118.1"/>
    </source>
</evidence>
<feature type="binding site" evidence="13">
    <location>
        <position position="59"/>
    </location>
    <ligand>
        <name>ATP</name>
        <dbReference type="ChEBI" id="CHEBI:30616"/>
    </ligand>
</feature>
<dbReference type="FunFam" id="3.40.1160.10:FF:000001">
    <property type="entry name" value="Uridylate kinase"/>
    <property type="match status" value="1"/>
</dbReference>
<evidence type="ECO:0000256" key="4">
    <source>
        <dbReference type="ARBA" id="ARBA00022490"/>
    </source>
</evidence>
<keyword evidence="10 13" id="KW-0665">Pyrimidine biosynthesis</keyword>
<dbReference type="AlphaFoldDB" id="A0A948X0P0"/>
<keyword evidence="7 13" id="KW-0547">Nucleotide-binding</keyword>
<comment type="activity regulation">
    <text evidence="13">Allosterically activated by GTP. Inhibited by UTP.</text>
</comment>
<feature type="binding site" evidence="13">
    <location>
        <begin position="12"/>
        <end position="15"/>
    </location>
    <ligand>
        <name>ATP</name>
        <dbReference type="ChEBI" id="CHEBI:30616"/>
    </ligand>
</feature>
<evidence type="ECO:0000256" key="5">
    <source>
        <dbReference type="ARBA" id="ARBA00022533"/>
    </source>
</evidence>
<proteinExistence type="inferred from homology"/>
<feature type="binding site" evidence="13">
    <location>
        <begin position="135"/>
        <end position="142"/>
    </location>
    <ligand>
        <name>UMP</name>
        <dbReference type="ChEBI" id="CHEBI:57865"/>
    </ligand>
</feature>
<dbReference type="GO" id="GO:0005737">
    <property type="term" value="C:cytoplasm"/>
    <property type="evidence" value="ECO:0007669"/>
    <property type="project" value="UniProtKB-SubCell"/>
</dbReference>
<accession>A0A948X0P0</accession>
<dbReference type="HAMAP" id="MF_01220_B">
    <property type="entry name" value="PyrH_B"/>
    <property type="match status" value="1"/>
</dbReference>
<dbReference type="CDD" id="cd04254">
    <property type="entry name" value="AAK_UMPK-PyrH-Ec"/>
    <property type="match status" value="1"/>
</dbReference>
<reference evidence="15" key="2">
    <citation type="submission" date="2021-04" db="EMBL/GenBank/DDBJ databases">
        <authorList>
            <person name="Gilroy R."/>
        </authorList>
    </citation>
    <scope>NUCLEOTIDE SEQUENCE</scope>
    <source>
        <strain evidence="15">F6-6636</strain>
    </source>
</reference>
<dbReference type="GO" id="GO:0006225">
    <property type="term" value="P:UDP biosynthetic process"/>
    <property type="evidence" value="ECO:0007669"/>
    <property type="project" value="TreeGrafter"/>
</dbReference>
<comment type="catalytic activity">
    <reaction evidence="11 13">
        <text>UMP + ATP = UDP + ADP</text>
        <dbReference type="Rhea" id="RHEA:24400"/>
        <dbReference type="ChEBI" id="CHEBI:30616"/>
        <dbReference type="ChEBI" id="CHEBI:57865"/>
        <dbReference type="ChEBI" id="CHEBI:58223"/>
        <dbReference type="ChEBI" id="CHEBI:456216"/>
        <dbReference type="EC" id="2.7.4.22"/>
    </reaction>
</comment>
<comment type="caution">
    <text evidence="15">The sequence shown here is derived from an EMBL/GenBank/DDBJ whole genome shotgun (WGS) entry which is preliminary data.</text>
</comment>
<evidence type="ECO:0000313" key="16">
    <source>
        <dbReference type="Proteomes" id="UP000777303"/>
    </source>
</evidence>
<protein>
    <recommendedName>
        <fullName evidence="13">Uridylate kinase</fullName>
        <shortName evidence="13">UK</shortName>
        <ecNumber evidence="13">2.7.4.22</ecNumber>
    </recommendedName>
    <alternativeName>
        <fullName evidence="13">Uridine monophosphate kinase</fullName>
        <shortName evidence="13">UMP kinase</shortName>
        <shortName evidence="13">UMPK</shortName>
    </alternativeName>
</protein>
<dbReference type="GO" id="GO:0033862">
    <property type="term" value="F:UMP kinase activity"/>
    <property type="evidence" value="ECO:0007669"/>
    <property type="project" value="UniProtKB-EC"/>
</dbReference>
<gene>
    <name evidence="13 15" type="primary">pyrH</name>
    <name evidence="15" type="ORF">H9901_00175</name>
</gene>
<evidence type="ECO:0000259" key="14">
    <source>
        <dbReference type="Pfam" id="PF00696"/>
    </source>
</evidence>
<dbReference type="InterPro" id="IPR036393">
    <property type="entry name" value="AceGlu_kinase-like_sf"/>
</dbReference>
<feature type="binding site" evidence="13">
    <location>
        <position position="163"/>
    </location>
    <ligand>
        <name>ATP</name>
        <dbReference type="ChEBI" id="CHEBI:30616"/>
    </ligand>
</feature>
<evidence type="ECO:0000256" key="7">
    <source>
        <dbReference type="ARBA" id="ARBA00022741"/>
    </source>
</evidence>
<reference evidence="15" key="1">
    <citation type="journal article" date="2021" name="PeerJ">
        <title>Extensive microbial diversity within the chicken gut microbiome revealed by metagenomics and culture.</title>
        <authorList>
            <person name="Gilroy R."/>
            <person name="Ravi A."/>
            <person name="Getino M."/>
            <person name="Pursley I."/>
            <person name="Horton D.L."/>
            <person name="Alikhan N.F."/>
            <person name="Baker D."/>
            <person name="Gharbi K."/>
            <person name="Hall N."/>
            <person name="Watson M."/>
            <person name="Adriaenssens E.M."/>
            <person name="Foster-Nyarko E."/>
            <person name="Jarju S."/>
            <person name="Secka A."/>
            <person name="Antonio M."/>
            <person name="Oren A."/>
            <person name="Chaudhuri R.R."/>
            <person name="La Ragione R."/>
            <person name="Hildebrand F."/>
            <person name="Pallen M.J."/>
        </authorList>
    </citation>
    <scope>NUCLEOTIDE SEQUENCE</scope>
    <source>
        <strain evidence="15">F6-6636</strain>
    </source>
</reference>
<keyword evidence="9 13" id="KW-0067">ATP-binding</keyword>
<feature type="binding site" evidence="13">
    <location>
        <position position="172"/>
    </location>
    <ligand>
        <name>ATP</name>
        <dbReference type="ChEBI" id="CHEBI:30616"/>
    </ligand>
</feature>
<dbReference type="Proteomes" id="UP000777303">
    <property type="component" value="Unassembled WGS sequence"/>
</dbReference>
<dbReference type="PIRSF" id="PIRSF005650">
    <property type="entry name" value="Uridylate_kin"/>
    <property type="match status" value="1"/>
</dbReference>
<evidence type="ECO:0000256" key="9">
    <source>
        <dbReference type="ARBA" id="ARBA00022840"/>
    </source>
</evidence>
<name>A0A948X0P0_9LACO</name>
<dbReference type="InterPro" id="IPR011817">
    <property type="entry name" value="Uridylate_kinase"/>
</dbReference>
<dbReference type="InterPro" id="IPR001048">
    <property type="entry name" value="Asp/Glu/Uridylate_kinase"/>
</dbReference>
<evidence type="ECO:0000256" key="11">
    <source>
        <dbReference type="ARBA" id="ARBA00047767"/>
    </source>
</evidence>
<feature type="domain" description="Aspartate/glutamate/uridylate kinase" evidence="14">
    <location>
        <begin position="7"/>
        <end position="217"/>
    </location>
</feature>
<evidence type="ECO:0000256" key="10">
    <source>
        <dbReference type="ARBA" id="ARBA00022975"/>
    </source>
</evidence>
<comment type="similarity">
    <text evidence="3 13">Belongs to the UMP kinase family.</text>
</comment>